<dbReference type="AlphaFoldDB" id="A0AAU9XB03"/>
<evidence type="ECO:0008006" key="3">
    <source>
        <dbReference type="Google" id="ProtNLM"/>
    </source>
</evidence>
<gene>
    <name evidence="1" type="ORF">PMEA_00020305</name>
</gene>
<keyword evidence="2" id="KW-1185">Reference proteome</keyword>
<proteinExistence type="predicted"/>
<dbReference type="Proteomes" id="UP001159428">
    <property type="component" value="Unassembled WGS sequence"/>
</dbReference>
<reference evidence="1 2" key="1">
    <citation type="submission" date="2022-05" db="EMBL/GenBank/DDBJ databases">
        <authorList>
            <consortium name="Genoscope - CEA"/>
            <person name="William W."/>
        </authorList>
    </citation>
    <scope>NUCLEOTIDE SEQUENCE [LARGE SCALE GENOMIC DNA]</scope>
</reference>
<comment type="caution">
    <text evidence="1">The sequence shown here is derived from an EMBL/GenBank/DDBJ whole genome shotgun (WGS) entry which is preliminary data.</text>
</comment>
<evidence type="ECO:0000313" key="2">
    <source>
        <dbReference type="Proteomes" id="UP001159428"/>
    </source>
</evidence>
<protein>
    <recommendedName>
        <fullName evidence="3">DUF4371 domain-containing protein</fullName>
    </recommendedName>
</protein>
<evidence type="ECO:0000313" key="1">
    <source>
        <dbReference type="EMBL" id="CAH3142865.1"/>
    </source>
</evidence>
<accession>A0AAU9XB03</accession>
<sequence length="131" mass="14503">MYCNRTAATESISFQANEVLTKLREDVGESKFYSILFDSTTDNTVIEQEAVIVLYFDPPPAEHHWDAQGVLAGIKRSLENTGLLHEEGFPLFPLALEGMGVVQTEGQAVVCKNLLNKNFLGSCFHGVWLIA</sequence>
<organism evidence="1 2">
    <name type="scientific">Pocillopora meandrina</name>
    <dbReference type="NCBI Taxonomy" id="46732"/>
    <lineage>
        <taxon>Eukaryota</taxon>
        <taxon>Metazoa</taxon>
        <taxon>Cnidaria</taxon>
        <taxon>Anthozoa</taxon>
        <taxon>Hexacorallia</taxon>
        <taxon>Scleractinia</taxon>
        <taxon>Astrocoeniina</taxon>
        <taxon>Pocilloporidae</taxon>
        <taxon>Pocillopora</taxon>
    </lineage>
</organism>
<name>A0AAU9XB03_9CNID</name>
<dbReference type="EMBL" id="CALNXJ010000037">
    <property type="protein sequence ID" value="CAH3142865.1"/>
    <property type="molecule type" value="Genomic_DNA"/>
</dbReference>